<protein>
    <submittedName>
        <fullName evidence="1">Uncharacterized protein</fullName>
    </submittedName>
</protein>
<organism evidence="1 2">
    <name type="scientific">Chroococcidiopsis cubana SAG 39.79</name>
    <dbReference type="NCBI Taxonomy" id="388085"/>
    <lineage>
        <taxon>Bacteria</taxon>
        <taxon>Bacillati</taxon>
        <taxon>Cyanobacteriota</taxon>
        <taxon>Cyanophyceae</taxon>
        <taxon>Chroococcidiopsidales</taxon>
        <taxon>Chroococcidiopsidaceae</taxon>
        <taxon>Chroococcidiopsis</taxon>
    </lineage>
</organism>
<dbReference type="EMBL" id="RSCK01000006">
    <property type="protein sequence ID" value="RUT13469.1"/>
    <property type="molecule type" value="Genomic_DNA"/>
</dbReference>
<dbReference type="Proteomes" id="UP000282574">
    <property type="component" value="Unassembled WGS sequence"/>
</dbReference>
<proteinExistence type="predicted"/>
<dbReference type="AlphaFoldDB" id="A0AB37UQD3"/>
<sequence length="67" mass="7691">MSMENRLAAFRKLPLRAQLALINSTRDNSVLSQKTEYLDNLERIHAECLNSATPEQKIAYEKAKENL</sequence>
<keyword evidence="2" id="KW-1185">Reference proteome</keyword>
<evidence type="ECO:0000313" key="1">
    <source>
        <dbReference type="EMBL" id="RUT13469.1"/>
    </source>
</evidence>
<reference evidence="1 2" key="1">
    <citation type="journal article" date="2019" name="Genome Biol. Evol.">
        <title>Day and night: Metabolic profiles and evolutionary relationships of six axenic non-marine cyanobacteria.</title>
        <authorList>
            <person name="Will S.E."/>
            <person name="Henke P."/>
            <person name="Boedeker C."/>
            <person name="Huang S."/>
            <person name="Brinkmann H."/>
            <person name="Rohde M."/>
            <person name="Jarek M."/>
            <person name="Friedl T."/>
            <person name="Seufert S."/>
            <person name="Schumacher M."/>
            <person name="Overmann J."/>
            <person name="Neumann-Schaal M."/>
            <person name="Petersen J."/>
        </authorList>
    </citation>
    <scope>NUCLEOTIDE SEQUENCE [LARGE SCALE GENOMIC DNA]</scope>
    <source>
        <strain evidence="1 2">SAG 39.79</strain>
    </source>
</reference>
<name>A0AB37UQD3_9CYAN</name>
<evidence type="ECO:0000313" key="2">
    <source>
        <dbReference type="Proteomes" id="UP000282574"/>
    </source>
</evidence>
<comment type="caution">
    <text evidence="1">The sequence shown here is derived from an EMBL/GenBank/DDBJ whole genome shotgun (WGS) entry which is preliminary data.</text>
</comment>
<gene>
    <name evidence="1" type="ORF">DSM107010_10920</name>
</gene>
<accession>A0AB37UQD3</accession>